<dbReference type="AlphaFoldDB" id="A0A0G1JMX9"/>
<dbReference type="Pfam" id="PF13578">
    <property type="entry name" value="Methyltransf_24"/>
    <property type="match status" value="1"/>
</dbReference>
<name>A0A0G1JMX9_9BACT</name>
<reference evidence="1 2" key="1">
    <citation type="journal article" date="2015" name="Nature">
        <title>rRNA introns, odd ribosomes, and small enigmatic genomes across a large radiation of phyla.</title>
        <authorList>
            <person name="Brown C.T."/>
            <person name="Hug L.A."/>
            <person name="Thomas B.C."/>
            <person name="Sharon I."/>
            <person name="Castelle C.J."/>
            <person name="Singh A."/>
            <person name="Wilkins M.J."/>
            <person name="Williams K.H."/>
            <person name="Banfield J.F."/>
        </authorList>
    </citation>
    <scope>NUCLEOTIDE SEQUENCE [LARGE SCALE GENOMIC DNA]</scope>
</reference>
<gene>
    <name evidence="1" type="ORF">UW68_C0027G0014</name>
</gene>
<evidence type="ECO:0008006" key="3">
    <source>
        <dbReference type="Google" id="ProtNLM"/>
    </source>
</evidence>
<dbReference type="PANTHER" id="PTHR37909:SF1">
    <property type="entry name" value="S-ADENOSYL-L-METHIONINE-DEPENDENT METHYLTRANSFERASES SUPERFAMILY PROTEIN"/>
    <property type="match status" value="1"/>
</dbReference>
<accession>A0A0G1JMX9</accession>
<dbReference type="SUPFAM" id="SSF53335">
    <property type="entry name" value="S-adenosyl-L-methionine-dependent methyltransferases"/>
    <property type="match status" value="1"/>
</dbReference>
<dbReference type="InterPro" id="IPR029063">
    <property type="entry name" value="SAM-dependent_MTases_sf"/>
</dbReference>
<dbReference type="EMBL" id="LCJG01000027">
    <property type="protein sequence ID" value="KKT72728.1"/>
    <property type="molecule type" value="Genomic_DNA"/>
</dbReference>
<dbReference type="Proteomes" id="UP000034835">
    <property type="component" value="Unassembled WGS sequence"/>
</dbReference>
<organism evidence="1 2">
    <name type="scientific">Candidatus Collierbacteria bacterium GW2011_GWB1_44_6</name>
    <dbReference type="NCBI Taxonomy" id="1618384"/>
    <lineage>
        <taxon>Bacteria</taxon>
        <taxon>Candidatus Collieribacteriota</taxon>
    </lineage>
</organism>
<evidence type="ECO:0000313" key="1">
    <source>
        <dbReference type="EMBL" id="KKT72728.1"/>
    </source>
</evidence>
<evidence type="ECO:0000313" key="2">
    <source>
        <dbReference type="Proteomes" id="UP000034835"/>
    </source>
</evidence>
<dbReference type="STRING" id="1618384.UW68_C0027G0014"/>
<proteinExistence type="predicted"/>
<protein>
    <recommendedName>
        <fullName evidence="3">Class I SAM-dependent methyltransferase</fullName>
    </recommendedName>
</protein>
<comment type="caution">
    <text evidence="1">The sequence shown here is derived from an EMBL/GenBank/DDBJ whole genome shotgun (WGS) entry which is preliminary data.</text>
</comment>
<dbReference type="PANTHER" id="PTHR37909">
    <property type="entry name" value="S-ADENOSYL-L-METHIONINE-DEPENDENT METHYLTRANSFERASES SUPERFAMILY PROTEIN"/>
    <property type="match status" value="1"/>
</dbReference>
<sequence>MDTLKYILKKYKIDSSQNSPITLECNRLTDLPLLFNELKFKKGAEIGVLGGVYSEILCRSNPDLKLYSIDAWQFYPLKKNFRRAHHYPPIYEEAINRLGQYPNNTIIKKWSMDALKDIKDGFLDFVFIDADHRYESVTADIAGWSKKVKKGGIVSGHDYSVRSEYVQVHEAVNAWTKKYNIEPWFILKSPINRNETSWMWVKT</sequence>
<dbReference type="Gene3D" id="3.40.50.150">
    <property type="entry name" value="Vaccinia Virus protein VP39"/>
    <property type="match status" value="1"/>
</dbReference>